<evidence type="ECO:0000256" key="11">
    <source>
        <dbReference type="ARBA" id="ARBA00023136"/>
    </source>
</evidence>
<keyword evidence="3" id="KW-0597">Phosphoprotein</keyword>
<keyword evidence="6" id="KW-0547">Nucleotide-binding</keyword>
<dbReference type="EMBL" id="JAOQIO010000084">
    <property type="protein sequence ID" value="MCU6794542.1"/>
    <property type="molecule type" value="Genomic_DNA"/>
</dbReference>
<keyword evidence="9 12" id="KW-1133">Transmembrane helix</keyword>
<dbReference type="SUPFAM" id="SSF55874">
    <property type="entry name" value="ATPase domain of HSP90 chaperone/DNA topoisomerase II/histidine kinase"/>
    <property type="match status" value="1"/>
</dbReference>
<evidence type="ECO:0000313" key="14">
    <source>
        <dbReference type="EMBL" id="MCU6794542.1"/>
    </source>
</evidence>
<feature type="domain" description="HAMP" evidence="13">
    <location>
        <begin position="316"/>
        <end position="368"/>
    </location>
</feature>
<protein>
    <submittedName>
        <fullName evidence="14">Histidine kinase</fullName>
    </submittedName>
</protein>
<comment type="subcellular location">
    <subcellularLocation>
        <location evidence="1">Cell membrane</location>
        <topology evidence="1">Multi-pass membrane protein</topology>
    </subcellularLocation>
</comment>
<dbReference type="InterPro" id="IPR033479">
    <property type="entry name" value="dCache_1"/>
</dbReference>
<dbReference type="PANTHER" id="PTHR34220:SF11">
    <property type="entry name" value="SENSOR PROTEIN KINASE HPTS"/>
    <property type="match status" value="1"/>
</dbReference>
<dbReference type="Gene3D" id="3.30.450.20">
    <property type="entry name" value="PAS domain"/>
    <property type="match status" value="1"/>
</dbReference>
<keyword evidence="11 12" id="KW-0472">Membrane</keyword>
<dbReference type="RefSeq" id="WP_262685678.1">
    <property type="nucleotide sequence ID" value="NZ_JAOQIO010000084.1"/>
</dbReference>
<gene>
    <name evidence="14" type="ORF">OB236_20745</name>
</gene>
<evidence type="ECO:0000256" key="9">
    <source>
        <dbReference type="ARBA" id="ARBA00022989"/>
    </source>
</evidence>
<evidence type="ECO:0000259" key="13">
    <source>
        <dbReference type="PROSITE" id="PS50885"/>
    </source>
</evidence>
<evidence type="ECO:0000313" key="15">
    <source>
        <dbReference type="Proteomes" id="UP001652445"/>
    </source>
</evidence>
<dbReference type="CDD" id="cd12912">
    <property type="entry name" value="PDC2_MCP_like"/>
    <property type="match status" value="1"/>
</dbReference>
<keyword evidence="10" id="KW-0902">Two-component regulatory system</keyword>
<dbReference type="PROSITE" id="PS50885">
    <property type="entry name" value="HAMP"/>
    <property type="match status" value="1"/>
</dbReference>
<keyword evidence="5 12" id="KW-0812">Transmembrane</keyword>
<dbReference type="InterPro" id="IPR003594">
    <property type="entry name" value="HATPase_dom"/>
</dbReference>
<evidence type="ECO:0000256" key="4">
    <source>
        <dbReference type="ARBA" id="ARBA00022679"/>
    </source>
</evidence>
<feature type="transmembrane region" description="Helical" evidence="12">
    <location>
        <begin position="295"/>
        <end position="314"/>
    </location>
</feature>
<keyword evidence="8" id="KW-0067">ATP-binding</keyword>
<keyword evidence="15" id="KW-1185">Reference proteome</keyword>
<comment type="caution">
    <text evidence="14">The sequence shown here is derived from an EMBL/GenBank/DDBJ whole genome shotgun (WGS) entry which is preliminary data.</text>
</comment>
<keyword evidence="4" id="KW-0808">Transferase</keyword>
<feature type="transmembrane region" description="Helical" evidence="12">
    <location>
        <begin position="15"/>
        <end position="37"/>
    </location>
</feature>
<keyword evidence="2" id="KW-1003">Cell membrane</keyword>
<organism evidence="14 15">
    <name type="scientific">Paenibacillus baimaensis</name>
    <dbReference type="NCBI Taxonomy" id="2982185"/>
    <lineage>
        <taxon>Bacteria</taxon>
        <taxon>Bacillati</taxon>
        <taxon>Bacillota</taxon>
        <taxon>Bacilli</taxon>
        <taxon>Bacillales</taxon>
        <taxon>Paenibacillaceae</taxon>
        <taxon>Paenibacillus</taxon>
    </lineage>
</organism>
<dbReference type="InterPro" id="IPR036890">
    <property type="entry name" value="HATPase_C_sf"/>
</dbReference>
<dbReference type="PANTHER" id="PTHR34220">
    <property type="entry name" value="SENSOR HISTIDINE KINASE YPDA"/>
    <property type="match status" value="1"/>
</dbReference>
<dbReference type="Pfam" id="PF02518">
    <property type="entry name" value="HATPase_c"/>
    <property type="match status" value="1"/>
</dbReference>
<evidence type="ECO:0000256" key="1">
    <source>
        <dbReference type="ARBA" id="ARBA00004651"/>
    </source>
</evidence>
<accession>A0ABT2UIU2</accession>
<evidence type="ECO:0000256" key="6">
    <source>
        <dbReference type="ARBA" id="ARBA00022741"/>
    </source>
</evidence>
<dbReference type="GO" id="GO:0016301">
    <property type="term" value="F:kinase activity"/>
    <property type="evidence" value="ECO:0007669"/>
    <property type="project" value="UniProtKB-KW"/>
</dbReference>
<evidence type="ECO:0000256" key="12">
    <source>
        <dbReference type="SAM" id="Phobius"/>
    </source>
</evidence>
<dbReference type="InterPro" id="IPR010559">
    <property type="entry name" value="Sig_transdc_His_kin_internal"/>
</dbReference>
<dbReference type="InterPro" id="IPR050640">
    <property type="entry name" value="Bact_2-comp_sensor_kinase"/>
</dbReference>
<dbReference type="Pfam" id="PF02743">
    <property type="entry name" value="dCache_1"/>
    <property type="match status" value="1"/>
</dbReference>
<evidence type="ECO:0000256" key="8">
    <source>
        <dbReference type="ARBA" id="ARBA00022840"/>
    </source>
</evidence>
<sequence length="592" mass="67409">MKVLQFIRESIKRKIILLFVTVILFIASTVGIVQYVLTSSMLQLDLEKYSRQMLEQANLNINRYFKEYEQAFLFIEGSDEFYQWTRQQDRFTSTYLRLYNLVYQNSVQPFVMQHPEVVSISLLNSYGNELRYNPVLPFKLGYSLAERMKEQPATDARSTTFIVKRSTDYEGKPIVVLTLFKKLDYYGNHSYIQMDISVKPILNILERMNDGSHNSRYIMDSEGTIVAHPVEEAIFTSVPSPLLTRISGMESGAFLDPDSRQFVVFASIPDTPGWKSVIEVPYKEAARTIYLVRDVTLTVTGIGIGVTVLMLFIMTSSMTRRIVLLKKQLLNTKIGHFSPGPEVGGIDEIAHLGYAFNDMLARMDASIDELAHTRAREQIALFTAVQSQIHSHFLYNSLETINAMASLSGMKPIEDAVVSLSSMIRYSSRIRDITVTLRDEIEHTKHYLNMACIRFESITYNYKTEAAVLSAHCPKLILQPVLENAIKHNLEKYGRSIHIDISMRSWFGRYVRICIRDNGAGIPQAELFELRERISRGSLDIPEGDQSIGLPNIAYRIKQFYKGYGLQAKIVVSNCRSGNGVKVHLILPILPA</sequence>
<evidence type="ECO:0000256" key="2">
    <source>
        <dbReference type="ARBA" id="ARBA00022475"/>
    </source>
</evidence>
<evidence type="ECO:0000256" key="7">
    <source>
        <dbReference type="ARBA" id="ARBA00022777"/>
    </source>
</evidence>
<dbReference type="Pfam" id="PF06580">
    <property type="entry name" value="His_kinase"/>
    <property type="match status" value="1"/>
</dbReference>
<reference evidence="14 15" key="1">
    <citation type="submission" date="2022-09" db="EMBL/GenBank/DDBJ databases">
        <authorList>
            <person name="Han X.L."/>
            <person name="Wang Q."/>
            <person name="Lu T."/>
        </authorList>
    </citation>
    <scope>NUCLEOTIDE SEQUENCE [LARGE SCALE GENOMIC DNA]</scope>
    <source>
        <strain evidence="14 15">WQ 127069</strain>
    </source>
</reference>
<evidence type="ECO:0000256" key="5">
    <source>
        <dbReference type="ARBA" id="ARBA00022692"/>
    </source>
</evidence>
<evidence type="ECO:0000256" key="10">
    <source>
        <dbReference type="ARBA" id="ARBA00023012"/>
    </source>
</evidence>
<dbReference type="Gene3D" id="3.30.565.10">
    <property type="entry name" value="Histidine kinase-like ATPase, C-terminal domain"/>
    <property type="match status" value="1"/>
</dbReference>
<keyword evidence="7 14" id="KW-0418">Kinase</keyword>
<evidence type="ECO:0000256" key="3">
    <source>
        <dbReference type="ARBA" id="ARBA00022553"/>
    </source>
</evidence>
<dbReference type="Proteomes" id="UP001652445">
    <property type="component" value="Unassembled WGS sequence"/>
</dbReference>
<proteinExistence type="predicted"/>
<name>A0ABT2UIU2_9BACL</name>
<dbReference type="InterPro" id="IPR003660">
    <property type="entry name" value="HAMP_dom"/>
</dbReference>